<evidence type="ECO:0000256" key="2">
    <source>
        <dbReference type="SAM" id="SignalP"/>
    </source>
</evidence>
<dbReference type="EMBL" id="FONG01000026">
    <property type="protein sequence ID" value="SFF72737.1"/>
    <property type="molecule type" value="Genomic_DNA"/>
</dbReference>
<proteinExistence type="predicted"/>
<evidence type="ECO:0008006" key="5">
    <source>
        <dbReference type="Google" id="ProtNLM"/>
    </source>
</evidence>
<feature type="signal peptide" evidence="2">
    <location>
        <begin position="1"/>
        <end position="19"/>
    </location>
</feature>
<keyword evidence="2" id="KW-0732">Signal</keyword>
<evidence type="ECO:0000256" key="1">
    <source>
        <dbReference type="SAM" id="Phobius"/>
    </source>
</evidence>
<dbReference type="AlphaFoldDB" id="A0A1I2L5K9"/>
<gene>
    <name evidence="3" type="ORF">SAMN05216251_12627</name>
</gene>
<dbReference type="Proteomes" id="UP000199323">
    <property type="component" value="Unassembled WGS sequence"/>
</dbReference>
<reference evidence="3 4" key="1">
    <citation type="submission" date="2016-10" db="EMBL/GenBank/DDBJ databases">
        <authorList>
            <person name="de Groot N.N."/>
        </authorList>
    </citation>
    <scope>NUCLEOTIDE SEQUENCE [LARGE SCALE GENOMIC DNA]</scope>
    <source>
        <strain evidence="3 4">CGMCC 4.3510</strain>
    </source>
</reference>
<protein>
    <recommendedName>
        <fullName evidence="5">GlsB/YeaQ/YmgE family stress response membrane protein</fullName>
    </recommendedName>
</protein>
<keyword evidence="1" id="KW-0812">Transmembrane</keyword>
<keyword evidence="1" id="KW-0472">Membrane</keyword>
<evidence type="ECO:0000313" key="3">
    <source>
        <dbReference type="EMBL" id="SFF72737.1"/>
    </source>
</evidence>
<feature type="chain" id="PRO_5011721791" description="GlsB/YeaQ/YmgE family stress response membrane protein" evidence="2">
    <location>
        <begin position="20"/>
        <end position="92"/>
    </location>
</feature>
<organism evidence="3 4">
    <name type="scientific">Actinacidiphila alni</name>
    <dbReference type="NCBI Taxonomy" id="380248"/>
    <lineage>
        <taxon>Bacteria</taxon>
        <taxon>Bacillati</taxon>
        <taxon>Actinomycetota</taxon>
        <taxon>Actinomycetes</taxon>
        <taxon>Kitasatosporales</taxon>
        <taxon>Streptomycetaceae</taxon>
        <taxon>Actinacidiphila</taxon>
    </lineage>
</organism>
<sequence>MLVVAAVLFALLGVVAAYAASRFFPARIPADGLLLGTGAAGGLIGGLVMRTILDGSYPAATLPAAFATAAALVSLLARPPKRGRHAKTRPAA</sequence>
<evidence type="ECO:0000313" key="4">
    <source>
        <dbReference type="Proteomes" id="UP000199323"/>
    </source>
</evidence>
<feature type="transmembrane region" description="Helical" evidence="1">
    <location>
        <begin position="57"/>
        <end position="77"/>
    </location>
</feature>
<keyword evidence="4" id="KW-1185">Reference proteome</keyword>
<name>A0A1I2L5K9_9ACTN</name>
<accession>A0A1I2L5K9</accession>
<keyword evidence="1" id="KW-1133">Transmembrane helix</keyword>